<dbReference type="PANTHER" id="PTHR20974">
    <property type="entry name" value="UPF0585 PROTEIN CG18661"/>
    <property type="match status" value="1"/>
</dbReference>
<dbReference type="InterPro" id="IPR010342">
    <property type="entry name" value="DUF938"/>
</dbReference>
<dbReference type="AlphaFoldDB" id="A0AB74UIS3"/>
<reference evidence="1" key="1">
    <citation type="submission" date="2024-06" db="EMBL/GenBank/DDBJ databases">
        <title>Complete genome of Salinicola endophyticus HNIBRBA4755.</title>
        <authorList>
            <person name="Shin S.Y."/>
            <person name="Kang H."/>
            <person name="Song J."/>
        </authorList>
    </citation>
    <scope>NUCLEOTIDE SEQUENCE</scope>
    <source>
        <strain evidence="1">HNIBRBA4755</strain>
    </source>
</reference>
<dbReference type="RefSeq" id="WP_353981588.1">
    <property type="nucleotide sequence ID" value="NZ_CP159578.1"/>
</dbReference>
<organism evidence="1">
    <name type="scientific">Salinicola endophyticus</name>
    <dbReference type="NCBI Taxonomy" id="1949083"/>
    <lineage>
        <taxon>Bacteria</taxon>
        <taxon>Pseudomonadati</taxon>
        <taxon>Pseudomonadota</taxon>
        <taxon>Gammaproteobacteria</taxon>
        <taxon>Oceanospirillales</taxon>
        <taxon>Halomonadaceae</taxon>
        <taxon>Salinicola</taxon>
    </lineage>
</organism>
<evidence type="ECO:0000313" key="1">
    <source>
        <dbReference type="EMBL" id="XCJ80780.1"/>
    </source>
</evidence>
<protein>
    <submittedName>
        <fullName evidence="1">DUF938 domain-containing protein</fullName>
    </submittedName>
</protein>
<accession>A0AB74UIS3</accession>
<proteinExistence type="predicted"/>
<dbReference type="SUPFAM" id="SSF53335">
    <property type="entry name" value="S-adenosyl-L-methionine-dependent methyltransferases"/>
    <property type="match status" value="1"/>
</dbReference>
<dbReference type="Gene3D" id="3.40.50.150">
    <property type="entry name" value="Vaccinia Virus protein VP39"/>
    <property type="match status" value="1"/>
</dbReference>
<sequence>MDDIGGAADDPRLSSPAAQRNRGPIAEILRQLLPARGSVLEIASGSGEHAVYLAEALPGLRWQPSDTSSEALRSIAAWRAHAAPPNLLAPLALDVTAEWPEIAELAAVCAFNLVHIAPWAVAEALFAGAGRQLPPGGLLVLYGPFKRAETPLAASNARFDEALRARDPRWGIRDLTALEALAATAGLGALQVHEMPANNLCLVWRRAAQA</sequence>
<dbReference type="Pfam" id="PF06080">
    <property type="entry name" value="DUF938"/>
    <property type="match status" value="1"/>
</dbReference>
<dbReference type="EMBL" id="CP159578">
    <property type="protein sequence ID" value="XCJ80780.1"/>
    <property type="molecule type" value="Genomic_DNA"/>
</dbReference>
<gene>
    <name evidence="1" type="ORF">ABV408_06245</name>
</gene>
<name>A0AB74UIS3_9GAMM</name>
<dbReference type="InterPro" id="IPR029063">
    <property type="entry name" value="SAM-dependent_MTases_sf"/>
</dbReference>
<dbReference type="PANTHER" id="PTHR20974:SF0">
    <property type="entry name" value="UPF0585 PROTEIN CG18661"/>
    <property type="match status" value="1"/>
</dbReference>